<dbReference type="RefSeq" id="WP_115550964.1">
    <property type="nucleotide sequence ID" value="NZ_CAOOSM010000009.1"/>
</dbReference>
<comment type="caution">
    <text evidence="2">The sequence shown here is derived from an EMBL/GenBank/DDBJ whole genome shotgun (WGS) entry which is preliminary data.</text>
</comment>
<keyword evidence="1" id="KW-1133">Transmembrane helix</keyword>
<dbReference type="OrthoDB" id="5327112at2"/>
<gene>
    <name evidence="2" type="ORF">CQA43_02050</name>
</gene>
<accession>A0A3D8IEH9</accession>
<feature type="transmembrane region" description="Helical" evidence="1">
    <location>
        <begin position="128"/>
        <end position="156"/>
    </location>
</feature>
<feature type="transmembrane region" description="Helical" evidence="1">
    <location>
        <begin position="12"/>
        <end position="32"/>
    </location>
</feature>
<dbReference type="GeneID" id="82535070"/>
<evidence type="ECO:0000313" key="3">
    <source>
        <dbReference type="Proteomes" id="UP000256650"/>
    </source>
</evidence>
<dbReference type="AlphaFoldDB" id="A0A3D8IEH9"/>
<reference evidence="2 3" key="1">
    <citation type="submission" date="2018-04" db="EMBL/GenBank/DDBJ databases">
        <title>Novel Campyloabacter and Helicobacter Species and Strains.</title>
        <authorList>
            <person name="Mannion A.J."/>
            <person name="Shen Z."/>
            <person name="Fox J.G."/>
        </authorList>
    </citation>
    <scope>NUCLEOTIDE SEQUENCE [LARGE SCALE GENOMIC DNA]</scope>
    <source>
        <strain evidence="2 3">MIT 99-5101</strain>
    </source>
</reference>
<evidence type="ECO:0008006" key="4">
    <source>
        <dbReference type="Google" id="ProtNLM"/>
    </source>
</evidence>
<evidence type="ECO:0000313" key="2">
    <source>
        <dbReference type="EMBL" id="RDU63633.1"/>
    </source>
</evidence>
<dbReference type="EMBL" id="NXLS01000002">
    <property type="protein sequence ID" value="RDU63633.1"/>
    <property type="molecule type" value="Genomic_DNA"/>
</dbReference>
<organism evidence="2 3">
    <name type="scientific">Helicobacter ganmani</name>
    <dbReference type="NCBI Taxonomy" id="60246"/>
    <lineage>
        <taxon>Bacteria</taxon>
        <taxon>Pseudomonadati</taxon>
        <taxon>Campylobacterota</taxon>
        <taxon>Epsilonproteobacteria</taxon>
        <taxon>Campylobacterales</taxon>
        <taxon>Helicobacteraceae</taxon>
        <taxon>Helicobacter</taxon>
    </lineage>
</organism>
<keyword evidence="3" id="KW-1185">Reference proteome</keyword>
<feature type="transmembrane region" description="Helical" evidence="1">
    <location>
        <begin position="162"/>
        <end position="182"/>
    </location>
</feature>
<proteinExistence type="predicted"/>
<name>A0A3D8IEH9_9HELI</name>
<sequence length="183" mass="20272">MTKQFRNIHIYLSLFFLPLALMYALSGILYIAGINQDFGATKQTYTLVQNIEKGQEVQALVEYLKSTQLKVPSNLEAKMNSKSGALEIGGVHYSASIKQNADSTWSVTTMERSLIGDMIMLHKAKAKWYFDILAIGFGLTLILLYISGLMITLFNIKKNRGIQIFTILAGIIISVIVGALSVC</sequence>
<dbReference type="Proteomes" id="UP000256650">
    <property type="component" value="Unassembled WGS sequence"/>
</dbReference>
<evidence type="ECO:0000256" key="1">
    <source>
        <dbReference type="SAM" id="Phobius"/>
    </source>
</evidence>
<keyword evidence="1" id="KW-0812">Transmembrane</keyword>
<keyword evidence="1" id="KW-0472">Membrane</keyword>
<protein>
    <recommendedName>
        <fullName evidence="4">Peptidase</fullName>
    </recommendedName>
</protein>